<dbReference type="SUPFAM" id="SSF53448">
    <property type="entry name" value="Nucleotide-diphospho-sugar transferases"/>
    <property type="match status" value="1"/>
</dbReference>
<proteinExistence type="predicted"/>
<dbReference type="InterPro" id="IPR001173">
    <property type="entry name" value="Glyco_trans_2-like"/>
</dbReference>
<dbReference type="PANTHER" id="PTHR35408">
    <property type="entry name" value="CHROMOSOME 15, WHOLE GENOME SHOTGUN SEQUENCE"/>
    <property type="match status" value="1"/>
</dbReference>
<dbReference type="Proteomes" id="UP001172684">
    <property type="component" value="Unassembled WGS sequence"/>
</dbReference>
<dbReference type="Pfam" id="PF13632">
    <property type="entry name" value="Glyco_trans_2_3"/>
    <property type="match status" value="1"/>
</dbReference>
<dbReference type="PANTHER" id="PTHR35408:SF3">
    <property type="entry name" value="GLYCOSYLTRANSFERASE 2-LIKE DOMAIN-CONTAINING PROTEIN"/>
    <property type="match status" value="1"/>
</dbReference>
<name>A0ABQ9NKJ4_9PEZI</name>
<dbReference type="InterPro" id="IPR029044">
    <property type="entry name" value="Nucleotide-diphossugar_trans"/>
</dbReference>
<feature type="domain" description="Glycosyltransferase 2-like" evidence="1">
    <location>
        <begin position="13"/>
        <end position="149"/>
    </location>
</feature>
<gene>
    <name evidence="2" type="ORF">H2201_009277</name>
</gene>
<organism evidence="2 3">
    <name type="scientific">Coniosporium apollinis</name>
    <dbReference type="NCBI Taxonomy" id="61459"/>
    <lineage>
        <taxon>Eukaryota</taxon>
        <taxon>Fungi</taxon>
        <taxon>Dikarya</taxon>
        <taxon>Ascomycota</taxon>
        <taxon>Pezizomycotina</taxon>
        <taxon>Dothideomycetes</taxon>
        <taxon>Dothideomycetes incertae sedis</taxon>
        <taxon>Coniosporium</taxon>
    </lineage>
</organism>
<accession>A0ABQ9NKJ4</accession>
<evidence type="ECO:0000259" key="1">
    <source>
        <dbReference type="Pfam" id="PF13632"/>
    </source>
</evidence>
<comment type="caution">
    <text evidence="2">The sequence shown here is derived from an EMBL/GenBank/DDBJ whole genome shotgun (WGS) entry which is preliminary data.</text>
</comment>
<feature type="non-terminal residue" evidence="2">
    <location>
        <position position="150"/>
    </location>
</feature>
<keyword evidence="3" id="KW-1185">Reference proteome</keyword>
<sequence>MTLADGNIRIGDYILLIDSDTRVPTDCFLDGVSEMEQSPQVAIMQYSSGVMNVTDSFFERGITFFTNLVYTRIEYAVANGDVAPFVGHNAILRWSAVQDIAYDCEDDHREKYWSEATVSEDFDMALRLQSNGYILRLSAYAEKGFKEGVS</sequence>
<dbReference type="EMBL" id="JAPDRL010000547">
    <property type="protein sequence ID" value="KAJ9651379.1"/>
    <property type="molecule type" value="Genomic_DNA"/>
</dbReference>
<dbReference type="Gene3D" id="3.90.550.10">
    <property type="entry name" value="Spore Coat Polysaccharide Biosynthesis Protein SpsA, Chain A"/>
    <property type="match status" value="1"/>
</dbReference>
<reference evidence="2" key="1">
    <citation type="submission" date="2022-10" db="EMBL/GenBank/DDBJ databases">
        <title>Culturing micro-colonial fungi from biological soil crusts in the Mojave desert and describing Neophaeococcomyces mojavensis, and introducing the new genera and species Taxawa tesnikishii.</title>
        <authorList>
            <person name="Kurbessoian T."/>
            <person name="Stajich J.E."/>
        </authorList>
    </citation>
    <scope>NUCLEOTIDE SEQUENCE</scope>
    <source>
        <strain evidence="2">TK_1</strain>
    </source>
</reference>
<evidence type="ECO:0000313" key="2">
    <source>
        <dbReference type="EMBL" id="KAJ9651379.1"/>
    </source>
</evidence>
<protein>
    <recommendedName>
        <fullName evidence="1">Glycosyltransferase 2-like domain-containing protein</fullName>
    </recommendedName>
</protein>
<evidence type="ECO:0000313" key="3">
    <source>
        <dbReference type="Proteomes" id="UP001172684"/>
    </source>
</evidence>